<dbReference type="Proteomes" id="UP000045782">
    <property type="component" value="Unassembled WGS sequence"/>
</dbReference>
<sequence>MATTTTPAETRDQERQLAQFHALPLSAKVRALNDLVTEIRGHADRWEAHNRLHDMDSDLVDAVAECLYSITGQRMGRLAPGRSPWAQLSEKSSARAEYRAIAHGMLEHFDMRPKAAAAETSAEVTEHVQPCDR</sequence>
<protein>
    <submittedName>
        <fullName evidence="1">Uncharacterized protein</fullName>
    </submittedName>
</protein>
<gene>
    <name evidence="1" type="ORF">ERS075579_03963</name>
</gene>
<organism evidence="1 2">
    <name type="scientific">Mycobacteroides abscessus</name>
    <dbReference type="NCBI Taxonomy" id="36809"/>
    <lineage>
        <taxon>Bacteria</taxon>
        <taxon>Bacillati</taxon>
        <taxon>Actinomycetota</taxon>
        <taxon>Actinomycetes</taxon>
        <taxon>Mycobacteriales</taxon>
        <taxon>Mycobacteriaceae</taxon>
        <taxon>Mycobacteroides</taxon>
    </lineage>
</organism>
<name>A0A0U0ZR96_9MYCO</name>
<dbReference type="AlphaFoldDB" id="A0A0U0ZR96"/>
<evidence type="ECO:0000313" key="1">
    <source>
        <dbReference type="EMBL" id="CPV66232.1"/>
    </source>
</evidence>
<proteinExistence type="predicted"/>
<dbReference type="EMBL" id="CSWP01000009">
    <property type="protein sequence ID" value="CPV66232.1"/>
    <property type="molecule type" value="Genomic_DNA"/>
</dbReference>
<evidence type="ECO:0000313" key="2">
    <source>
        <dbReference type="Proteomes" id="UP000045782"/>
    </source>
</evidence>
<dbReference type="RefSeq" id="WP_052619002.1">
    <property type="nucleotide sequence ID" value="NZ_CSWP01000009.1"/>
</dbReference>
<reference evidence="1 2" key="1">
    <citation type="submission" date="2015-03" db="EMBL/GenBank/DDBJ databases">
        <authorList>
            <person name="Murphy D."/>
        </authorList>
    </citation>
    <scope>NUCLEOTIDE SEQUENCE [LARGE SCALE GENOMIC DNA]</scope>
    <source>
        <strain evidence="1 2">PAP088</strain>
    </source>
</reference>
<accession>A0A0U0ZR96</accession>